<keyword evidence="5 14" id="KW-0521">NADP</keyword>
<dbReference type="Gene3D" id="3.30.390.30">
    <property type="match status" value="1"/>
</dbReference>
<feature type="binding site" evidence="11">
    <location>
        <position position="315"/>
    </location>
    <ligand>
        <name>FAD</name>
        <dbReference type="ChEBI" id="CHEBI:57692"/>
    </ligand>
</feature>
<dbReference type="Pfam" id="PF02852">
    <property type="entry name" value="Pyr_redox_dim"/>
    <property type="match status" value="1"/>
</dbReference>
<reference evidence="17 18" key="1">
    <citation type="submission" date="2016-11" db="EMBL/GenBank/DDBJ databases">
        <title>Complete genome sequence of thermophilic cyanobacteria strain Synechococcus sp. PCC6715.</title>
        <authorList>
            <person name="Tang J."/>
            <person name="Daroch M."/>
            <person name="Liang Y."/>
            <person name="Jiang D."/>
            <person name="Shah M."/>
        </authorList>
    </citation>
    <scope>NUCLEOTIDE SEQUENCE [LARGE SCALE GENOMIC DNA]</scope>
    <source>
        <strain evidence="17 18">PCC 6715</strain>
    </source>
</reference>
<dbReference type="RefSeq" id="WP_099798577.1">
    <property type="nucleotide sequence ID" value="NZ_CP018092.1"/>
</dbReference>
<feature type="domain" description="Pyridine nucleotide-disulphide oxidoreductase dimerisation" evidence="15">
    <location>
        <begin position="350"/>
        <end position="460"/>
    </location>
</feature>
<evidence type="ECO:0000256" key="11">
    <source>
        <dbReference type="PIRSR" id="PIRSR000350-3"/>
    </source>
</evidence>
<dbReference type="GO" id="GO:0006749">
    <property type="term" value="P:glutathione metabolic process"/>
    <property type="evidence" value="ECO:0007669"/>
    <property type="project" value="InterPro"/>
</dbReference>
<dbReference type="GO" id="GO:0045454">
    <property type="term" value="P:cell redox homeostasis"/>
    <property type="evidence" value="ECO:0007669"/>
    <property type="project" value="InterPro"/>
</dbReference>
<evidence type="ECO:0000256" key="4">
    <source>
        <dbReference type="ARBA" id="ARBA00022827"/>
    </source>
</evidence>
<feature type="binding site" evidence="11">
    <location>
        <position position="270"/>
    </location>
    <ligand>
        <name>NAD(+)</name>
        <dbReference type="ChEBI" id="CHEBI:57540"/>
    </ligand>
</feature>
<dbReference type="EMBL" id="CP018092">
    <property type="protein sequence ID" value="ATS18230.1"/>
    <property type="molecule type" value="Genomic_DNA"/>
</dbReference>
<evidence type="ECO:0000256" key="6">
    <source>
        <dbReference type="ARBA" id="ARBA00023002"/>
    </source>
</evidence>
<proteinExistence type="inferred from homology"/>
<dbReference type="PRINTS" id="PR00368">
    <property type="entry name" value="FADPNR"/>
</dbReference>
<feature type="binding site" evidence="11">
    <location>
        <begin position="179"/>
        <end position="186"/>
    </location>
    <ligand>
        <name>NAD(+)</name>
        <dbReference type="ChEBI" id="CHEBI:57540"/>
    </ligand>
</feature>
<dbReference type="GO" id="GO:0034599">
    <property type="term" value="P:cellular response to oxidative stress"/>
    <property type="evidence" value="ECO:0007669"/>
    <property type="project" value="TreeGrafter"/>
</dbReference>
<keyword evidence="4 11" id="KW-0274">FAD</keyword>
<dbReference type="NCBIfam" id="NF004776">
    <property type="entry name" value="PRK06116.1"/>
    <property type="match status" value="1"/>
</dbReference>
<dbReference type="Gene3D" id="3.50.50.60">
    <property type="entry name" value="FAD/NAD(P)-binding domain"/>
    <property type="match status" value="2"/>
</dbReference>
<accession>A0A2D2Q146</accession>
<dbReference type="GO" id="GO:0050661">
    <property type="term" value="F:NADP binding"/>
    <property type="evidence" value="ECO:0007669"/>
    <property type="project" value="InterPro"/>
</dbReference>
<keyword evidence="18" id="KW-1185">Reference proteome</keyword>
<organism evidence="17 18">
    <name type="scientific">Parathermosynechococcus lividus PCC 6715</name>
    <dbReference type="NCBI Taxonomy" id="1917166"/>
    <lineage>
        <taxon>Bacteria</taxon>
        <taxon>Bacillati</taxon>
        <taxon>Cyanobacteriota</taxon>
        <taxon>Cyanophyceae</taxon>
        <taxon>Acaryochloridales</taxon>
        <taxon>Thermosynechococcaceae</taxon>
        <taxon>Parathermosynechococcus</taxon>
    </lineage>
</organism>
<feature type="active site" description="Proton acceptor" evidence="10">
    <location>
        <position position="450"/>
    </location>
</feature>
<dbReference type="PANTHER" id="PTHR42737:SF2">
    <property type="entry name" value="GLUTATHIONE REDUCTASE"/>
    <property type="match status" value="1"/>
</dbReference>
<comment type="catalytic activity">
    <reaction evidence="9 14">
        <text>2 glutathione + NADP(+) = glutathione disulfide + NADPH + H(+)</text>
        <dbReference type="Rhea" id="RHEA:11740"/>
        <dbReference type="ChEBI" id="CHEBI:15378"/>
        <dbReference type="ChEBI" id="CHEBI:57783"/>
        <dbReference type="ChEBI" id="CHEBI:57925"/>
        <dbReference type="ChEBI" id="CHEBI:58297"/>
        <dbReference type="ChEBI" id="CHEBI:58349"/>
        <dbReference type="EC" id="1.8.1.7"/>
    </reaction>
</comment>
<reference evidence="18" key="2">
    <citation type="journal article" date="2022" name="Front. Microbiol.">
        <title>Comparative Genomic Analysis Revealed Distinct Molecular Components and Organization of CO2-Concentrating Mechanism in Thermophilic Cyanobacteria.</title>
        <authorList>
            <person name="Tang J."/>
            <person name="Zhou H."/>
            <person name="Yao D."/>
            <person name="Riaz S."/>
            <person name="You D."/>
            <person name="Klepacz-Smolka A."/>
            <person name="Daroch M."/>
        </authorList>
    </citation>
    <scope>NUCLEOTIDE SEQUENCE [LARGE SCALE GENOMIC DNA]</scope>
    <source>
        <strain evidence="18">PCC 6715</strain>
    </source>
</reference>
<evidence type="ECO:0000259" key="15">
    <source>
        <dbReference type="Pfam" id="PF02852"/>
    </source>
</evidence>
<dbReference type="Proteomes" id="UP000231057">
    <property type="component" value="Chromosome"/>
</dbReference>
<keyword evidence="8 13" id="KW-0676">Redox-active center</keyword>
<name>A0A2D2Q146_PARLV</name>
<evidence type="ECO:0000256" key="13">
    <source>
        <dbReference type="RuleBase" id="RU003691"/>
    </source>
</evidence>
<dbReference type="InterPro" id="IPR046952">
    <property type="entry name" value="GSHR/TRXR-like"/>
</dbReference>
<dbReference type="InterPro" id="IPR036188">
    <property type="entry name" value="FAD/NAD-bd_sf"/>
</dbReference>
<dbReference type="OrthoDB" id="9807946at2"/>
<protein>
    <recommendedName>
        <fullName evidence="14">Glutathione reductase</fullName>
        <shortName evidence="14">GRase</shortName>
        <ecNumber evidence="14">1.8.1.7</ecNumber>
    </recommendedName>
</protein>
<keyword evidence="11" id="KW-0520">NAD</keyword>
<evidence type="ECO:0000256" key="2">
    <source>
        <dbReference type="ARBA" id="ARBA00011738"/>
    </source>
</evidence>
<evidence type="ECO:0000256" key="14">
    <source>
        <dbReference type="RuleBase" id="RU365040"/>
    </source>
</evidence>
<keyword evidence="3 13" id="KW-0285">Flavoprotein</keyword>
<evidence type="ECO:0000256" key="12">
    <source>
        <dbReference type="PIRSR" id="PIRSR000350-4"/>
    </source>
</evidence>
<evidence type="ECO:0000259" key="16">
    <source>
        <dbReference type="Pfam" id="PF07992"/>
    </source>
</evidence>
<evidence type="ECO:0000313" key="18">
    <source>
        <dbReference type="Proteomes" id="UP000231057"/>
    </source>
</evidence>
<sequence>MSYDYDLFVIGAGSGGLAASKRAASYGARVAIAEGDKVGGTCVIRGCVPKKLLVYASKFSQLFTDAAGYGWRAVTPKLDWERLIRAVDNEVNRLSQLHISYLAKAGVELLPFFARFVDPHTLELVDRNGQVQRRVTAAKILIAVGGEAIKPNLPGIEHSITSREMFLLPKQPKRLAVLGGGYISVEFAGIMRGLGSEVIHFLRGDRPLRGFDQDIQDGVYEGMIRHGIDVRPQCHISSLKLTKKGKIRVCYEQQGQPYEAKVDAVLCAVGRAPNLQGLGLDQAGVHLSTNSQGIVAIAVDEAYRTNQDHIFAVGDCTNRVNLTPVAIAEGRAFADTQFGNLPRTLSYDNIPSAVFSQPEAASVGLSEAQAKAKVGAENVLVYRAAFRPMYHSLTGKEAKVVVKLVVEKQTEWVLGAHMVGDNAAEIIQGIAIALKMGATKKDFDATIGIHPSTAEEFVTLR</sequence>
<dbReference type="InterPro" id="IPR001100">
    <property type="entry name" value="Pyr_nuc-diS_OxRdtase"/>
</dbReference>
<dbReference type="GO" id="GO:0005829">
    <property type="term" value="C:cytosol"/>
    <property type="evidence" value="ECO:0007669"/>
    <property type="project" value="TreeGrafter"/>
</dbReference>
<evidence type="ECO:0000256" key="9">
    <source>
        <dbReference type="ARBA" id="ARBA00049142"/>
    </source>
</evidence>
<dbReference type="PANTHER" id="PTHR42737">
    <property type="entry name" value="GLUTATHIONE REDUCTASE"/>
    <property type="match status" value="1"/>
</dbReference>
<dbReference type="GO" id="GO:0004362">
    <property type="term" value="F:glutathione-disulfide reductase (NADPH) activity"/>
    <property type="evidence" value="ECO:0007669"/>
    <property type="project" value="UniProtKB-EC"/>
</dbReference>
<dbReference type="KEGG" id="slw:BRW62_05070"/>
<comment type="cofactor">
    <cofactor evidence="11">
        <name>FAD</name>
        <dbReference type="ChEBI" id="CHEBI:57692"/>
    </cofactor>
    <text evidence="11">Binds 1 FAD per subunit.</text>
</comment>
<evidence type="ECO:0000256" key="7">
    <source>
        <dbReference type="ARBA" id="ARBA00023157"/>
    </source>
</evidence>
<comment type="function">
    <text evidence="14">Catalyzes the reduction of glutathione disulfide (GSSG) to reduced glutathione (GSH).</text>
</comment>
<dbReference type="PRINTS" id="PR00411">
    <property type="entry name" value="PNDRDTASEI"/>
</dbReference>
<dbReference type="AlphaFoldDB" id="A0A2D2Q146"/>
<dbReference type="SUPFAM" id="SSF51905">
    <property type="entry name" value="FAD/NAD(P)-binding domain"/>
    <property type="match status" value="1"/>
</dbReference>
<dbReference type="GO" id="GO:0050660">
    <property type="term" value="F:flavin adenine dinucleotide binding"/>
    <property type="evidence" value="ECO:0007669"/>
    <property type="project" value="InterPro"/>
</dbReference>
<dbReference type="EC" id="1.8.1.7" evidence="14"/>
<dbReference type="InterPro" id="IPR023753">
    <property type="entry name" value="FAD/NAD-binding_dom"/>
</dbReference>
<dbReference type="PROSITE" id="PS00076">
    <property type="entry name" value="PYRIDINE_REDOX_1"/>
    <property type="match status" value="1"/>
</dbReference>
<comment type="subunit">
    <text evidence="2">Homodimer.</text>
</comment>
<dbReference type="InterPro" id="IPR012999">
    <property type="entry name" value="Pyr_OxRdtase_I_AS"/>
</dbReference>
<keyword evidence="6 13" id="KW-0560">Oxidoreductase</keyword>
<evidence type="ECO:0000256" key="1">
    <source>
        <dbReference type="ARBA" id="ARBA00007532"/>
    </source>
</evidence>
<feature type="disulfide bond" description="Redox-active" evidence="12">
    <location>
        <begin position="42"/>
        <end position="47"/>
    </location>
</feature>
<gene>
    <name evidence="17" type="ORF">BRW62_05070</name>
</gene>
<evidence type="ECO:0000256" key="3">
    <source>
        <dbReference type="ARBA" id="ARBA00022630"/>
    </source>
</evidence>
<keyword evidence="11" id="KW-0547">Nucleotide-binding</keyword>
<comment type="similarity">
    <text evidence="1 13">Belongs to the class-I pyridine nucleotide-disulfide oxidoreductase family.</text>
</comment>
<dbReference type="InterPro" id="IPR004099">
    <property type="entry name" value="Pyr_nucl-diS_OxRdtase_dimer"/>
</dbReference>
<evidence type="ECO:0000256" key="5">
    <source>
        <dbReference type="ARBA" id="ARBA00022857"/>
    </source>
</evidence>
<feature type="domain" description="FAD/NAD(P)-binding" evidence="16">
    <location>
        <begin position="5"/>
        <end position="330"/>
    </location>
</feature>
<dbReference type="Pfam" id="PF07992">
    <property type="entry name" value="Pyr_redox_2"/>
    <property type="match status" value="1"/>
</dbReference>
<keyword evidence="7" id="KW-1015">Disulfide bond</keyword>
<evidence type="ECO:0000313" key="17">
    <source>
        <dbReference type="EMBL" id="ATS18230.1"/>
    </source>
</evidence>
<dbReference type="InterPro" id="IPR006324">
    <property type="entry name" value="GSHR"/>
</dbReference>
<evidence type="ECO:0000256" key="8">
    <source>
        <dbReference type="ARBA" id="ARBA00023284"/>
    </source>
</evidence>
<evidence type="ECO:0000256" key="10">
    <source>
        <dbReference type="PIRSR" id="PIRSR000350-2"/>
    </source>
</evidence>
<dbReference type="SUPFAM" id="SSF55424">
    <property type="entry name" value="FAD/NAD-linked reductases, dimerisation (C-terminal) domain"/>
    <property type="match status" value="1"/>
</dbReference>
<dbReference type="InterPro" id="IPR016156">
    <property type="entry name" value="FAD/NAD-linked_Rdtase_dimer_sf"/>
</dbReference>
<dbReference type="PIRSF" id="PIRSF000350">
    <property type="entry name" value="Mercury_reductase_MerA"/>
    <property type="match status" value="1"/>
</dbReference>
<dbReference type="NCBIfam" id="TIGR01424">
    <property type="entry name" value="gluta_reduc_2"/>
    <property type="match status" value="1"/>
</dbReference>
<feature type="binding site" evidence="11">
    <location>
        <position position="51"/>
    </location>
    <ligand>
        <name>FAD</name>
        <dbReference type="ChEBI" id="CHEBI:57692"/>
    </ligand>
</feature>